<evidence type="ECO:0000313" key="2">
    <source>
        <dbReference type="Proteomes" id="UP000434172"/>
    </source>
</evidence>
<name>A0A8H3W953_9PEZI</name>
<evidence type="ECO:0000313" key="1">
    <source>
        <dbReference type="EMBL" id="KAF0321456.1"/>
    </source>
</evidence>
<comment type="caution">
    <text evidence="1">The sequence shown here is derived from an EMBL/GenBank/DDBJ whole genome shotgun (WGS) entry which is preliminary data.</text>
</comment>
<dbReference type="AlphaFoldDB" id="A0A8H3W953"/>
<dbReference type="EMBL" id="WOWK01000071">
    <property type="protein sequence ID" value="KAF0321456.1"/>
    <property type="molecule type" value="Genomic_DNA"/>
</dbReference>
<reference evidence="1 2" key="1">
    <citation type="submission" date="2019-12" db="EMBL/GenBank/DDBJ databases">
        <title>A genome sequence resource for the geographically widespread anthracnose pathogen Colletotrichum asianum.</title>
        <authorList>
            <person name="Meng Y."/>
        </authorList>
    </citation>
    <scope>NUCLEOTIDE SEQUENCE [LARGE SCALE GENOMIC DNA]</scope>
    <source>
        <strain evidence="1 2">ICMP 18580</strain>
    </source>
</reference>
<organism evidence="1 2">
    <name type="scientific">Colletotrichum asianum</name>
    <dbReference type="NCBI Taxonomy" id="702518"/>
    <lineage>
        <taxon>Eukaryota</taxon>
        <taxon>Fungi</taxon>
        <taxon>Dikarya</taxon>
        <taxon>Ascomycota</taxon>
        <taxon>Pezizomycotina</taxon>
        <taxon>Sordariomycetes</taxon>
        <taxon>Hypocreomycetidae</taxon>
        <taxon>Glomerellales</taxon>
        <taxon>Glomerellaceae</taxon>
        <taxon>Colletotrichum</taxon>
        <taxon>Colletotrichum gloeosporioides species complex</taxon>
    </lineage>
</organism>
<dbReference type="Proteomes" id="UP000434172">
    <property type="component" value="Unassembled WGS sequence"/>
</dbReference>
<protein>
    <submittedName>
        <fullName evidence="1">Uncharacterized protein</fullName>
    </submittedName>
</protein>
<gene>
    <name evidence="1" type="ORF">GQ607_011276</name>
</gene>
<accession>A0A8H3W953</accession>
<proteinExistence type="predicted"/>
<keyword evidence="2" id="KW-1185">Reference proteome</keyword>
<sequence>MLLLQQPGGLTTSLCHWPVRLSLAREPLRWTLRDTRSLPHDPNRARTPETPHAFFLATASTLTTLRASTCTQIACGSACLPTPALSMLRA</sequence>